<comment type="similarity">
    <text evidence="2 8">Belongs to the HEATR1/UTP10 family.</text>
</comment>
<dbReference type="Pfam" id="PF08146">
    <property type="entry name" value="BP28CT"/>
    <property type="match status" value="1"/>
</dbReference>
<evidence type="ECO:0000256" key="5">
    <source>
        <dbReference type="ARBA" id="ARBA00022552"/>
    </source>
</evidence>
<evidence type="ECO:0000256" key="8">
    <source>
        <dbReference type="RuleBase" id="RU367065"/>
    </source>
</evidence>
<evidence type="ECO:0000313" key="10">
    <source>
        <dbReference type="EMBL" id="KAG5644278.1"/>
    </source>
</evidence>
<evidence type="ECO:0000256" key="3">
    <source>
        <dbReference type="ARBA" id="ARBA00015399"/>
    </source>
</evidence>
<dbReference type="InterPro" id="IPR022125">
    <property type="entry name" value="U3snoRNP10_N"/>
</dbReference>
<dbReference type="GO" id="GO:0034455">
    <property type="term" value="C:t-UTP complex"/>
    <property type="evidence" value="ECO:0007669"/>
    <property type="project" value="TreeGrafter"/>
</dbReference>
<dbReference type="InterPro" id="IPR040191">
    <property type="entry name" value="UTP10"/>
</dbReference>
<dbReference type="Pfam" id="PF12397">
    <property type="entry name" value="U3snoRNP10"/>
    <property type="match status" value="1"/>
</dbReference>
<evidence type="ECO:0000256" key="1">
    <source>
        <dbReference type="ARBA" id="ARBA00004604"/>
    </source>
</evidence>
<dbReference type="SUPFAM" id="SSF48371">
    <property type="entry name" value="ARM repeat"/>
    <property type="match status" value="2"/>
</dbReference>
<dbReference type="InterPro" id="IPR012954">
    <property type="entry name" value="BP28_C_dom"/>
</dbReference>
<dbReference type="GO" id="GO:0030515">
    <property type="term" value="F:snoRNA binding"/>
    <property type="evidence" value="ECO:0007669"/>
    <property type="project" value="TreeGrafter"/>
</dbReference>
<dbReference type="Proteomes" id="UP000775547">
    <property type="component" value="Unassembled WGS sequence"/>
</dbReference>
<keyword evidence="11" id="KW-1185">Reference proteome</keyword>
<reference evidence="10" key="2">
    <citation type="submission" date="2021-10" db="EMBL/GenBank/DDBJ databases">
        <title>Phylogenomics reveals ancestral predisposition of the termite-cultivated fungus Termitomyces towards a domesticated lifestyle.</title>
        <authorList>
            <person name="Auxier B."/>
            <person name="Grum-Grzhimaylo A."/>
            <person name="Cardenas M.E."/>
            <person name="Lodge J.D."/>
            <person name="Laessoe T."/>
            <person name="Pedersen O."/>
            <person name="Smith M.E."/>
            <person name="Kuyper T.W."/>
            <person name="Franco-Molano E.A."/>
            <person name="Baroni T.J."/>
            <person name="Aanen D.K."/>
        </authorList>
    </citation>
    <scope>NUCLEOTIDE SEQUENCE</scope>
    <source>
        <strain evidence="10">AP01</strain>
        <tissue evidence="10">Mycelium</tissue>
    </source>
</reference>
<dbReference type="SMART" id="SM01036">
    <property type="entry name" value="BP28CT"/>
    <property type="match status" value="1"/>
</dbReference>
<dbReference type="InterPro" id="IPR016024">
    <property type="entry name" value="ARM-type_fold"/>
</dbReference>
<evidence type="ECO:0000256" key="6">
    <source>
        <dbReference type="ARBA" id="ARBA00023242"/>
    </source>
</evidence>
<evidence type="ECO:0000313" key="11">
    <source>
        <dbReference type="Proteomes" id="UP000775547"/>
    </source>
</evidence>
<dbReference type="Pfam" id="PF23243">
    <property type="entry name" value="HEAT_HEATR1"/>
    <property type="match status" value="1"/>
</dbReference>
<feature type="domain" description="BP28 C-terminal" evidence="9">
    <location>
        <begin position="1690"/>
        <end position="1825"/>
    </location>
</feature>
<dbReference type="EMBL" id="JABCKV010000076">
    <property type="protein sequence ID" value="KAG5644278.1"/>
    <property type="molecule type" value="Genomic_DNA"/>
</dbReference>
<name>A0A9P7KB93_9AGAR</name>
<evidence type="ECO:0000256" key="7">
    <source>
        <dbReference type="ARBA" id="ARBA00023274"/>
    </source>
</evidence>
<sequence length="1954" mass="214146">MSSLAAQLAQNASLNSAILVDRSRRKAAESYLFTGREADQHDLEAIHALGVNGLIQLALLDPSLRKYEDQLFSEYAKATDRTLLSSEGNAELDAGITTFLPLLGPYLMEVPTGKVIEWLVRRFRINEFNVDAVLALFLPYHESPHFTKMISLLHIKQNSTWNFLLPFKSAAQNLPRMSLVTEMLRNTDVSRFVTSLLPKALKEGHSHRVLLAFNAACLHDFVSRSQELNEGTVAYLLLALVEPLQQKPAIRDAVLGSYVLLSALSQKCHLAPAALSAIVNTMTSCAEQVSPKQYINAILSVSEPQAELESFSDGTVKAIIHIQNIEKELRNASRWTGVEKIISPLVPGLIKGLEEERTISLLESIIATPKMPQVVIQRSAILLIRDAVAVDETSSTTAARRLLAIIQQRHPAIFEEAMDAVSEEQNIDQETVDQLRISLAVVQRIGHADATRAENVDMVLASTNADSKVRAVAVADLIGTLGQKDSISPIELKSVHSALLVRVQDTNQAVVDALYSQPQVILPALSEDAETYVNYLSTALASPGSKPKRSLLRAHLTFLAAHFCPANAFHVDGIFQRIIFPFLLFSKPRQHTADVVWDIISSQKSGAVHEWLAGCADIVATEREKDVADAVEKMGNINILIASQIARNILKSNGFSDHFETLVVKLQDPNPHVKVLGYLVTRVLLGQLSGEHQVEAAHRTLEAIGTEELSGMEDLPITTENAEAYWLAEPSQTLSKKRGSRYVELNRKIYKLANVSSSVPVFTTNVLQTLFINLKGDALAFLAGIWAGAGQVKGEQDALRIVALRHAAAFLQAYISEDDGIDFQTILPSLLVALQSHDADQRQAALTCISILSQLACQRFTTVYEFDIIYGKSEHQLQYLDRDDFKKYVDALAEHRDHLTHDVDYIKAFHQQHLGKNKADKRRESEYKLRVLCFLLSHINAIALPTAQVSLLKSLDVISDSAKAQILLPTIRSLVASWKGDISDTQQELTDLALSCFDGSVAKELGDEHGELWNVFVSALRATFAPGAPSTSRAIVSQALGHGLFAVLTLERKISLCDLLLDLGAQNADTYTACKQLLASLVKEVPLIVHILNSLQPSNAGAPRASKRAKTSYASEDVLLRLSLFVEVLGAQSLPGSLDLISNLLETLNRVLQSVSSTQADASYIEQLLMSAIENAATKIVEMPNLSPNVIRLDILVELIRVADNPQTFHQALLLMANLARLAPDSVLHNVMPVFTFMGSNVFHRDDTYSFKVVQQTVDSIVPVMVSSLKRTHTQPLDLYIGSKDFLKVFTDAANHIPRHRRANFFTHLINVLGYEDFLPPVCMLLVEKVANRVTLTSLLRESKRLADRVVHPELVQPLFLDVITDEEPKTASSTALRRRAQALLMFVGHALKPSAPGSTASEEDLSRLVAALISLATLQGASTDTKVDEICLAARASLNRALGVMAASDFVAGVLSMVESGDVQVQSGALELLSERLPQVAEKTRLAIVSTITKIIGAIRGLLSSQPSEALSVASFKALRSIGRTLCPGEESSLTETIPLILASIKGRTGAAAAMSALSPLPAKIGPRIIPYFREIISASVTILREGGTAILDDTYPVLHGLLSSIPTFWGATEISQVATLCVDHCASPSNSPSPAILSLTKAIAKRAPSNVLLPALIDLWTSFDGSPRIERFVAYFDLLARALRSAARPAVLEQLRPLFRVFLESFDVAKDVDVDTKAHTILAFQELVVKLNEAAFRPLFRRLYDWAFASTPDTPGRKITFCHIYVALLDFFKGLMTPYMSFLLTPFIESLNAFGAGTADDRGLWAGVIEAFTKSLTYDDGAFWRDDKLRQLASPLILQVPVCVRSNTAEAKSSLQDCLIALVDSATDDMLLKSINLDILMHTRSEDVRLRLLALTCSEKLWKTHGGKLLGFVAETTTFIAECTEDENDMVVRESFRLKDAVESVAGNIDGL</sequence>
<dbReference type="OrthoDB" id="31183at2759"/>
<dbReference type="GO" id="GO:0000462">
    <property type="term" value="P:maturation of SSU-rRNA from tricistronic rRNA transcript (SSU-rRNA, 5.8S rRNA, LSU-rRNA)"/>
    <property type="evidence" value="ECO:0007669"/>
    <property type="project" value="TreeGrafter"/>
</dbReference>
<proteinExistence type="inferred from homology"/>
<keyword evidence="7 8" id="KW-0687">Ribonucleoprotein</keyword>
<comment type="function">
    <text evidence="8">Involved in nucleolar processing of pre-18S ribosomal RNA.</text>
</comment>
<evidence type="ECO:0000259" key="9">
    <source>
        <dbReference type="SMART" id="SM01036"/>
    </source>
</evidence>
<comment type="caution">
    <text evidence="10">The sequence shown here is derived from an EMBL/GenBank/DDBJ whole genome shotgun (WGS) entry which is preliminary data.</text>
</comment>
<dbReference type="PANTHER" id="PTHR13457">
    <property type="entry name" value="BAP28"/>
    <property type="match status" value="1"/>
</dbReference>
<dbReference type="InterPro" id="IPR056473">
    <property type="entry name" value="HEAT_Utp10/HEAT1"/>
</dbReference>
<protein>
    <recommendedName>
        <fullName evidence="3 8">U3 small nucleolar RNA-associated protein 10</fullName>
    </recommendedName>
</protein>
<keyword evidence="5 8" id="KW-0698">rRNA processing</keyword>
<comment type="subunit">
    <text evidence="8">Component of the ribosomal small subunit (SSU) processome.</text>
</comment>
<comment type="subcellular location">
    <subcellularLocation>
        <location evidence="1 8">Nucleus</location>
        <location evidence="1 8">Nucleolus</location>
    </subcellularLocation>
</comment>
<organism evidence="10 11">
    <name type="scientific">Asterophora parasitica</name>
    <dbReference type="NCBI Taxonomy" id="117018"/>
    <lineage>
        <taxon>Eukaryota</taxon>
        <taxon>Fungi</taxon>
        <taxon>Dikarya</taxon>
        <taxon>Basidiomycota</taxon>
        <taxon>Agaricomycotina</taxon>
        <taxon>Agaricomycetes</taxon>
        <taxon>Agaricomycetidae</taxon>
        <taxon>Agaricales</taxon>
        <taxon>Tricholomatineae</taxon>
        <taxon>Lyophyllaceae</taxon>
        <taxon>Asterophora</taxon>
    </lineage>
</organism>
<dbReference type="GO" id="GO:0030686">
    <property type="term" value="C:90S preribosome"/>
    <property type="evidence" value="ECO:0007669"/>
    <property type="project" value="TreeGrafter"/>
</dbReference>
<gene>
    <name evidence="10" type="ORF">DXG03_008763</name>
</gene>
<dbReference type="PANTHER" id="PTHR13457:SF1">
    <property type="entry name" value="HEAT REPEAT-CONTAINING PROTEIN 1"/>
    <property type="match status" value="1"/>
</dbReference>
<keyword evidence="4 8" id="KW-0690">Ribosome biogenesis</keyword>
<reference evidence="10" key="1">
    <citation type="submission" date="2020-07" db="EMBL/GenBank/DDBJ databases">
        <authorList>
            <person name="Nieuwenhuis M."/>
            <person name="Van De Peppel L.J.J."/>
        </authorList>
    </citation>
    <scope>NUCLEOTIDE SEQUENCE</scope>
    <source>
        <strain evidence="10">AP01</strain>
        <tissue evidence="10">Mycelium</tissue>
    </source>
</reference>
<dbReference type="GO" id="GO:0045943">
    <property type="term" value="P:positive regulation of transcription by RNA polymerase I"/>
    <property type="evidence" value="ECO:0007669"/>
    <property type="project" value="TreeGrafter"/>
</dbReference>
<evidence type="ECO:0000256" key="2">
    <source>
        <dbReference type="ARBA" id="ARBA00010559"/>
    </source>
</evidence>
<dbReference type="GO" id="GO:0032040">
    <property type="term" value="C:small-subunit processome"/>
    <property type="evidence" value="ECO:0007669"/>
    <property type="project" value="TreeGrafter"/>
</dbReference>
<evidence type="ECO:0000256" key="4">
    <source>
        <dbReference type="ARBA" id="ARBA00022517"/>
    </source>
</evidence>
<accession>A0A9P7KB93</accession>
<keyword evidence="6 8" id="KW-0539">Nucleus</keyword>